<feature type="chain" id="PRO_5003381605" evidence="1">
    <location>
        <begin position="24"/>
        <end position="63"/>
    </location>
</feature>
<sequence>MRRAAMMVERVVLVLFFTSPFIAVLNSTECFRHMGDMTAIRYAEMGGGSWPRDGLGSVTMAEL</sequence>
<protein>
    <submittedName>
        <fullName evidence="2">Uncharacterized protein</fullName>
    </submittedName>
</protein>
<reference evidence="2" key="1">
    <citation type="submission" date="2011-04" db="EMBL/GenBank/DDBJ databases">
        <title>Evolution of plant cell wall degrading machinery underlies the functional diversity of forest fungi.</title>
        <authorList>
            <consortium name="US DOE Joint Genome Institute (JGI-PGF)"/>
            <person name="Eastwood D.C."/>
            <person name="Floudas D."/>
            <person name="Binder M."/>
            <person name="Majcherczyk A."/>
            <person name="Schneider P."/>
            <person name="Aerts A."/>
            <person name="Asiegbu F.O."/>
            <person name="Baker S.E."/>
            <person name="Barry K."/>
            <person name="Bendiksby M."/>
            <person name="Blumentritt M."/>
            <person name="Coutinho P.M."/>
            <person name="Cullen D."/>
            <person name="Cullen D."/>
            <person name="Gathman A."/>
            <person name="Goodell B."/>
            <person name="Henrissat B."/>
            <person name="Ihrmark K."/>
            <person name="Kauserud H."/>
            <person name="Kohler A."/>
            <person name="LaButti K."/>
            <person name="Lapidus A."/>
            <person name="Lavin J.L."/>
            <person name="Lee Y.-H."/>
            <person name="Lindquist E."/>
            <person name="Lilly W."/>
            <person name="Lucas S."/>
            <person name="Morin E."/>
            <person name="Murat C."/>
            <person name="Oguiza J.A."/>
            <person name="Park J."/>
            <person name="Pisabarro A.G."/>
            <person name="Riley R."/>
            <person name="Rosling A."/>
            <person name="Salamov A."/>
            <person name="Schmidt O."/>
            <person name="Schmutz J."/>
            <person name="Skrede I."/>
            <person name="Stenlid J."/>
            <person name="Wiebenga A."/>
            <person name="Xie X."/>
            <person name="Kues U."/>
            <person name="Hibbett D.S."/>
            <person name="Hoffmeister D."/>
            <person name="Hogberg N."/>
            <person name="Martin F."/>
            <person name="Grigoriev I.V."/>
            <person name="Watkinson S.C."/>
        </authorList>
    </citation>
    <scope>NUCLEOTIDE SEQUENCE</scope>
    <source>
        <strain evidence="2">S7.9</strain>
    </source>
</reference>
<proteinExistence type="predicted"/>
<gene>
    <name evidence="2" type="ORF">SERLADRAFT_464610</name>
</gene>
<dbReference type="GeneID" id="18818773"/>
<evidence type="ECO:0000313" key="2">
    <source>
        <dbReference type="EMBL" id="EGO26946.1"/>
    </source>
</evidence>
<evidence type="ECO:0000256" key="1">
    <source>
        <dbReference type="SAM" id="SignalP"/>
    </source>
</evidence>
<keyword evidence="1" id="KW-0732">Signal</keyword>
<dbReference type="Proteomes" id="UP000008064">
    <property type="component" value="Unassembled WGS sequence"/>
</dbReference>
<feature type="signal peptide" evidence="1">
    <location>
        <begin position="1"/>
        <end position="23"/>
    </location>
</feature>
<dbReference type="AlphaFoldDB" id="F8NSG8"/>
<dbReference type="EMBL" id="GL945432">
    <property type="protein sequence ID" value="EGO26946.1"/>
    <property type="molecule type" value="Genomic_DNA"/>
</dbReference>
<dbReference type="KEGG" id="sla:SERLADRAFT_464610"/>
<accession>F8NSG8</accession>
<name>F8NSG8_SERL9</name>
<dbReference type="HOGENOM" id="CLU_2887209_0_0_1"/>
<dbReference type="RefSeq" id="XP_007317119.1">
    <property type="nucleotide sequence ID" value="XM_007317057.1"/>
</dbReference>
<organism>
    <name type="scientific">Serpula lacrymans var. lacrymans (strain S7.9)</name>
    <name type="common">Dry rot fungus</name>
    <dbReference type="NCBI Taxonomy" id="578457"/>
    <lineage>
        <taxon>Eukaryota</taxon>
        <taxon>Fungi</taxon>
        <taxon>Dikarya</taxon>
        <taxon>Basidiomycota</taxon>
        <taxon>Agaricomycotina</taxon>
        <taxon>Agaricomycetes</taxon>
        <taxon>Agaricomycetidae</taxon>
        <taxon>Boletales</taxon>
        <taxon>Coniophorineae</taxon>
        <taxon>Serpulaceae</taxon>
        <taxon>Serpula</taxon>
    </lineage>
</organism>